<protein>
    <recommendedName>
        <fullName evidence="3">C2H2-type domain-containing protein</fullName>
    </recommendedName>
</protein>
<dbReference type="AlphaFoldDB" id="A0A498ML41"/>
<feature type="region of interest" description="Disordered" evidence="2">
    <location>
        <begin position="233"/>
        <end position="254"/>
    </location>
</feature>
<evidence type="ECO:0000259" key="3">
    <source>
        <dbReference type="PROSITE" id="PS50157"/>
    </source>
</evidence>
<feature type="domain" description="C2H2-type" evidence="3">
    <location>
        <begin position="80"/>
        <end position="109"/>
    </location>
</feature>
<dbReference type="EMBL" id="QBIY01012731">
    <property type="protein sequence ID" value="RXN17975.1"/>
    <property type="molecule type" value="Genomic_DNA"/>
</dbReference>
<evidence type="ECO:0000256" key="2">
    <source>
        <dbReference type="SAM" id="MobiDB-lite"/>
    </source>
</evidence>
<dbReference type="STRING" id="84645.A0A498ML41"/>
<dbReference type="PROSITE" id="PS00028">
    <property type="entry name" value="ZINC_FINGER_C2H2_1"/>
    <property type="match status" value="1"/>
</dbReference>
<keyword evidence="5" id="KW-1185">Reference proteome</keyword>
<comment type="caution">
    <text evidence="4">The sequence shown here is derived from an EMBL/GenBank/DDBJ whole genome shotgun (WGS) entry which is preliminary data.</text>
</comment>
<name>A0A498ML41_LABRO</name>
<organism evidence="4 5">
    <name type="scientific">Labeo rohita</name>
    <name type="common">Indian major carp</name>
    <name type="synonym">Cyprinus rohita</name>
    <dbReference type="NCBI Taxonomy" id="84645"/>
    <lineage>
        <taxon>Eukaryota</taxon>
        <taxon>Metazoa</taxon>
        <taxon>Chordata</taxon>
        <taxon>Craniata</taxon>
        <taxon>Vertebrata</taxon>
        <taxon>Euteleostomi</taxon>
        <taxon>Actinopterygii</taxon>
        <taxon>Neopterygii</taxon>
        <taxon>Teleostei</taxon>
        <taxon>Ostariophysi</taxon>
        <taxon>Cypriniformes</taxon>
        <taxon>Cyprinidae</taxon>
        <taxon>Labeoninae</taxon>
        <taxon>Labeonini</taxon>
        <taxon>Labeo</taxon>
    </lineage>
</organism>
<keyword evidence="1" id="KW-0863">Zinc-finger</keyword>
<dbReference type="PANTHER" id="PTHR31025">
    <property type="entry name" value="SI:CH211-196P9.1-RELATED"/>
    <property type="match status" value="1"/>
</dbReference>
<evidence type="ECO:0000256" key="1">
    <source>
        <dbReference type="PROSITE-ProRule" id="PRU00042"/>
    </source>
</evidence>
<evidence type="ECO:0000313" key="4">
    <source>
        <dbReference type="EMBL" id="RXN17975.1"/>
    </source>
</evidence>
<dbReference type="PROSITE" id="PS50157">
    <property type="entry name" value="ZINC_FINGER_C2H2_2"/>
    <property type="match status" value="1"/>
</dbReference>
<dbReference type="PANTHER" id="PTHR31025:SF30">
    <property type="entry name" value="SI:DKEY-15H8.17"/>
    <property type="match status" value="1"/>
</dbReference>
<dbReference type="Proteomes" id="UP000290572">
    <property type="component" value="Unassembled WGS sequence"/>
</dbReference>
<evidence type="ECO:0000313" key="5">
    <source>
        <dbReference type="Proteomes" id="UP000290572"/>
    </source>
</evidence>
<accession>A0A498ML41</accession>
<sequence>MIVRSGSARKALCSSRNFSHTIRAPTIREETISSDNQKKSHASSYDLKNRTVYARLYSAFKGHFYRVHNAPQAAPIAVVADCAVSLCARRFHTVKELVSHLNDHIGEGRCHFVFSANMTDSERTFLDVAIMEVLPQLQAVNKNILEEHLQSIGVETYDDLRFVTEADLMTALRPVEAKKLLSAWKRKCKKHSTDVVAKYPSSLQDVIEGDIVGTGYHSLVKQLQNRIENVRRTSTPKITKRKHQTDDSDQTDEIPLEERAAMQDIYGCIKWNVKFLPLEETQESQKQKMEKLKVMFQHSDANPEEVKCLMKSTFYTQRQHVNQGKSIKCLREEWPFWFDELGMSVHFMELTGIDLKETFTRNLDLKGKRLLDYMTTVCVNKSKKFLQNYARLQRMRGQRSGCSDDVIEMILLLLSYFDEEEESMFFHVEDTCLAEEVQLEQVPLTPVVIVCGQSCYSSTRYMLSLDRNLINTNISSFISALCLMFGSYYCFNIHYPSELASTLEFLQRCFFSINPEKGTKVENKNSKRRLNVNPRVLTLIQELSDHEWR</sequence>
<dbReference type="GO" id="GO:0008270">
    <property type="term" value="F:zinc ion binding"/>
    <property type="evidence" value="ECO:0007669"/>
    <property type="project" value="UniProtKB-KW"/>
</dbReference>
<proteinExistence type="predicted"/>
<reference evidence="4 5" key="1">
    <citation type="submission" date="2018-03" db="EMBL/GenBank/DDBJ databases">
        <title>Draft genome sequence of Rohu Carp (Labeo rohita).</title>
        <authorList>
            <person name="Das P."/>
            <person name="Kushwaha B."/>
            <person name="Joshi C.G."/>
            <person name="Kumar D."/>
            <person name="Nagpure N.S."/>
            <person name="Sahoo L."/>
            <person name="Das S.P."/>
            <person name="Bit A."/>
            <person name="Patnaik S."/>
            <person name="Meher P.K."/>
            <person name="Jayasankar P."/>
            <person name="Koringa P.G."/>
            <person name="Patel N.V."/>
            <person name="Hinsu A.T."/>
            <person name="Kumar R."/>
            <person name="Pandey M."/>
            <person name="Agarwal S."/>
            <person name="Srivastava S."/>
            <person name="Singh M."/>
            <person name="Iquebal M.A."/>
            <person name="Jaiswal S."/>
            <person name="Angadi U.B."/>
            <person name="Kumar N."/>
            <person name="Raza M."/>
            <person name="Shah T.M."/>
            <person name="Rai A."/>
            <person name="Jena J.K."/>
        </authorList>
    </citation>
    <scope>NUCLEOTIDE SEQUENCE [LARGE SCALE GENOMIC DNA]</scope>
    <source>
        <strain evidence="4">DASCIFA01</strain>
        <tissue evidence="4">Testis</tissue>
    </source>
</reference>
<keyword evidence="1" id="KW-0862">Zinc</keyword>
<gene>
    <name evidence="4" type="ORF">ROHU_007945</name>
</gene>
<keyword evidence="1" id="KW-0479">Metal-binding</keyword>
<dbReference type="InterPro" id="IPR013087">
    <property type="entry name" value="Znf_C2H2_type"/>
</dbReference>